<keyword evidence="2" id="KW-1133">Transmembrane helix</keyword>
<protein>
    <submittedName>
        <fullName evidence="3">Uncharacterized protein</fullName>
    </submittedName>
</protein>
<reference evidence="3" key="1">
    <citation type="submission" date="2022-04" db="EMBL/GenBank/DDBJ databases">
        <title>Carnegiea gigantea Genome sequencing and assembly v2.</title>
        <authorList>
            <person name="Copetti D."/>
            <person name="Sanderson M.J."/>
            <person name="Burquez A."/>
            <person name="Wojciechowski M.F."/>
        </authorList>
    </citation>
    <scope>NUCLEOTIDE SEQUENCE</scope>
    <source>
        <strain evidence="3">SGP5-SGP5p</strain>
        <tissue evidence="3">Aerial part</tissue>
    </source>
</reference>
<feature type="compositionally biased region" description="Basic and acidic residues" evidence="1">
    <location>
        <begin position="61"/>
        <end position="86"/>
    </location>
</feature>
<name>A0A9Q1GK62_9CARY</name>
<evidence type="ECO:0000256" key="1">
    <source>
        <dbReference type="SAM" id="MobiDB-lite"/>
    </source>
</evidence>
<accession>A0A9Q1GK62</accession>
<proteinExistence type="predicted"/>
<evidence type="ECO:0000313" key="4">
    <source>
        <dbReference type="Proteomes" id="UP001153076"/>
    </source>
</evidence>
<dbReference type="EMBL" id="JAKOGI010002701">
    <property type="protein sequence ID" value="KAJ8421483.1"/>
    <property type="molecule type" value="Genomic_DNA"/>
</dbReference>
<dbReference type="Proteomes" id="UP001153076">
    <property type="component" value="Unassembled WGS sequence"/>
</dbReference>
<dbReference type="AlphaFoldDB" id="A0A9Q1GK62"/>
<gene>
    <name evidence="3" type="ORF">Cgig2_014961</name>
</gene>
<comment type="caution">
    <text evidence="3">The sequence shown here is derived from an EMBL/GenBank/DDBJ whole genome shotgun (WGS) entry which is preliminary data.</text>
</comment>
<keyword evidence="2" id="KW-0472">Membrane</keyword>
<feature type="region of interest" description="Disordered" evidence="1">
    <location>
        <begin position="59"/>
        <end position="126"/>
    </location>
</feature>
<dbReference type="OrthoDB" id="1740536at2759"/>
<keyword evidence="4" id="KW-1185">Reference proteome</keyword>
<feature type="transmembrane region" description="Helical" evidence="2">
    <location>
        <begin position="506"/>
        <end position="525"/>
    </location>
</feature>
<keyword evidence="2" id="KW-0812">Transmembrane</keyword>
<feature type="transmembrane region" description="Helical" evidence="2">
    <location>
        <begin position="531"/>
        <end position="550"/>
    </location>
</feature>
<organism evidence="3 4">
    <name type="scientific">Carnegiea gigantea</name>
    <dbReference type="NCBI Taxonomy" id="171969"/>
    <lineage>
        <taxon>Eukaryota</taxon>
        <taxon>Viridiplantae</taxon>
        <taxon>Streptophyta</taxon>
        <taxon>Embryophyta</taxon>
        <taxon>Tracheophyta</taxon>
        <taxon>Spermatophyta</taxon>
        <taxon>Magnoliopsida</taxon>
        <taxon>eudicotyledons</taxon>
        <taxon>Gunneridae</taxon>
        <taxon>Pentapetalae</taxon>
        <taxon>Caryophyllales</taxon>
        <taxon>Cactineae</taxon>
        <taxon>Cactaceae</taxon>
        <taxon>Cactoideae</taxon>
        <taxon>Echinocereeae</taxon>
        <taxon>Carnegiea</taxon>
    </lineage>
</organism>
<evidence type="ECO:0000256" key="2">
    <source>
        <dbReference type="SAM" id="Phobius"/>
    </source>
</evidence>
<sequence>MVDALKNFMSTMTVAIMQQVSKQVKKAVEAASSARPLLHFEYVPAMDCEPSCKYDPVASPRHNERVQGASHVDEDRQSREENRDHSIGANAYPNCRPGHKRLAKSTPTSTPARTDLVSSERDPRMTTDSHIVLTELRKALHELADKGQIDRFLKRGLWFLRKEREPARPKPRDEECSVEIVATITDGYVEGITRSAWKAQLRGAQQGQGKGKESGDGLLGRGYSYGLQFHLRATYPGQSEGYHRSIPTSALDGRPEKETIMVTHLGPYHRHSPIARVSMAFVVRSSNLDIQRCHLLVLEVVNLDQRWIKLHLVRVPTLNVGLLAFLHILEGHHDLAEELNGLLATLVIALLHGLGCFLNSRSGLGLSLGAYLSQLVLQGLLLDLQCSLLLPQLLPKINNHLLLNNLQCLEDLKGARSQDLVKSRTKACLPAGSAARKSVWCSASAACCAGVASLVSKGVSFARACSAHNKRESGQNKIGGPAEIEEARRDQEEVIFKIFGQPVQRLLGLQAVIFLYVVIVVTSRPHFLRVVYIWLLLNGYHITLLIVKTVPAQIPGLTRGPLDRMNQAKGPSWYNPRTGEVSTRPVLGV</sequence>
<evidence type="ECO:0000313" key="3">
    <source>
        <dbReference type="EMBL" id="KAJ8421483.1"/>
    </source>
</evidence>